<reference evidence="3" key="1">
    <citation type="journal article" date="2011" name="J. Bacteriol.">
        <title>Genome sequences of eight morphologically diverse alphaproteobacteria.</title>
        <authorList>
            <consortium name="US DOE Joint Genome Institute"/>
            <person name="Brown P.J."/>
            <person name="Kysela D.T."/>
            <person name="Buechlein A."/>
            <person name="Hemmerich C."/>
            <person name="Brun Y.V."/>
        </authorList>
    </citation>
    <scope>NUCLEOTIDE SEQUENCE [LARGE SCALE GENOMIC DNA]</scope>
    <source>
        <strain evidence="3">ATCC 49814 / DSM 5838 / IFAM 1418</strain>
    </source>
</reference>
<feature type="signal peptide" evidence="1">
    <location>
        <begin position="1"/>
        <end position="28"/>
    </location>
</feature>
<dbReference type="eggNOG" id="COG5451">
    <property type="taxonomic scope" value="Bacteria"/>
</dbReference>
<keyword evidence="1" id="KW-0732">Signal</keyword>
<keyword evidence="3" id="KW-1185">Reference proteome</keyword>
<evidence type="ECO:0000313" key="2">
    <source>
        <dbReference type="EMBL" id="ACT58837.1"/>
    </source>
</evidence>
<dbReference type="STRING" id="582402.Hbal_1145"/>
<dbReference type="Pfam" id="PF09539">
    <property type="entry name" value="DUF2385"/>
    <property type="match status" value="1"/>
</dbReference>
<dbReference type="KEGG" id="hba:Hbal_1145"/>
<dbReference type="EMBL" id="CP001678">
    <property type="protein sequence ID" value="ACT58837.1"/>
    <property type="molecule type" value="Genomic_DNA"/>
</dbReference>
<dbReference type="InterPro" id="IPR012645">
    <property type="entry name" value="CHP02301"/>
</dbReference>
<organism evidence="2 3">
    <name type="scientific">Hirschia baltica (strain ATCC 49814 / DSM 5838 / IFAM 1418)</name>
    <dbReference type="NCBI Taxonomy" id="582402"/>
    <lineage>
        <taxon>Bacteria</taxon>
        <taxon>Pseudomonadati</taxon>
        <taxon>Pseudomonadota</taxon>
        <taxon>Alphaproteobacteria</taxon>
        <taxon>Hyphomonadales</taxon>
        <taxon>Hyphomonadaceae</taxon>
        <taxon>Hirschia</taxon>
    </lineage>
</organism>
<dbReference type="OrthoDB" id="7629004at2"/>
<accession>C6XRK5</accession>
<evidence type="ECO:0000256" key="1">
    <source>
        <dbReference type="SAM" id="SignalP"/>
    </source>
</evidence>
<feature type="chain" id="PRO_5002974267" evidence="1">
    <location>
        <begin position="29"/>
        <end position="132"/>
    </location>
</feature>
<protein>
    <submittedName>
        <fullName evidence="2">Secreted protein-like protein</fullName>
    </submittedName>
</protein>
<dbReference type="RefSeq" id="WP_015826987.1">
    <property type="nucleotide sequence ID" value="NC_012982.1"/>
</dbReference>
<dbReference type="NCBIfam" id="TIGR02301">
    <property type="entry name" value="TIGR02301 family protein"/>
    <property type="match status" value="1"/>
</dbReference>
<evidence type="ECO:0000313" key="3">
    <source>
        <dbReference type="Proteomes" id="UP000002745"/>
    </source>
</evidence>
<dbReference type="Proteomes" id="UP000002745">
    <property type="component" value="Chromosome"/>
</dbReference>
<proteinExistence type="predicted"/>
<gene>
    <name evidence="2" type="ordered locus">Hbal_1145</name>
</gene>
<sequence>MRYSFKAIQRSLVFSTLAAASIFITANAQQLSADQSLTIKRDLAGVLGEVHYIRTLCNGSKDQYWRNFMSDFLKHEAISQQRKSLFTAAFNRGYKFQSQRLSRCDSKVAILEVTLASKGRRMAESIAAQYMN</sequence>
<name>C6XRK5_HIRBI</name>
<dbReference type="AlphaFoldDB" id="C6XRK5"/>
<dbReference type="HOGENOM" id="CLU_118542_0_0_5"/>